<name>A0A5N8VU47_9ACTN</name>
<evidence type="ECO:0000313" key="1">
    <source>
        <dbReference type="EMBL" id="MPY38509.1"/>
    </source>
</evidence>
<dbReference type="RefSeq" id="WP_152779191.1">
    <property type="nucleotide sequence ID" value="NZ_BAABEQ010000029.1"/>
</dbReference>
<reference evidence="1 2" key="1">
    <citation type="submission" date="2019-07" db="EMBL/GenBank/DDBJ databases">
        <title>New species of Amycolatopsis and Streptomyces.</title>
        <authorList>
            <person name="Duangmal K."/>
            <person name="Teo W.F.A."/>
            <person name="Lipun K."/>
        </authorList>
    </citation>
    <scope>NUCLEOTIDE SEQUENCE [LARGE SCALE GENOMIC DNA]</scope>
    <source>
        <strain evidence="1 2">TISTR 2346</strain>
    </source>
</reference>
<dbReference type="AlphaFoldDB" id="A0A5N8VU47"/>
<comment type="caution">
    <text evidence="1">The sequence shown here is derived from an EMBL/GenBank/DDBJ whole genome shotgun (WGS) entry which is preliminary data.</text>
</comment>
<evidence type="ECO:0000313" key="2">
    <source>
        <dbReference type="Proteomes" id="UP000326979"/>
    </source>
</evidence>
<dbReference type="OrthoDB" id="4335117at2"/>
<accession>A0A5N8VU47</accession>
<organism evidence="1 2">
    <name type="scientific">Streptomyces phyllanthi</name>
    <dbReference type="NCBI Taxonomy" id="1803180"/>
    <lineage>
        <taxon>Bacteria</taxon>
        <taxon>Bacillati</taxon>
        <taxon>Actinomycetota</taxon>
        <taxon>Actinomycetes</taxon>
        <taxon>Kitasatosporales</taxon>
        <taxon>Streptomycetaceae</taxon>
        <taxon>Streptomyces</taxon>
    </lineage>
</organism>
<gene>
    <name evidence="1" type="ORF">FNH04_00570</name>
</gene>
<proteinExistence type="predicted"/>
<sequence>MNRGDYETLAAAIADSDVDERARRILAFDLADALTGTNQRFDPVRWLRQCHIGRVTPRGGRSAE</sequence>
<keyword evidence="2" id="KW-1185">Reference proteome</keyword>
<protein>
    <submittedName>
        <fullName evidence="1">Uncharacterized protein</fullName>
    </submittedName>
</protein>
<dbReference type="Proteomes" id="UP000326979">
    <property type="component" value="Unassembled WGS sequence"/>
</dbReference>
<dbReference type="EMBL" id="VJZE01000002">
    <property type="protein sequence ID" value="MPY38509.1"/>
    <property type="molecule type" value="Genomic_DNA"/>
</dbReference>